<proteinExistence type="predicted"/>
<dbReference type="STRING" id="1561998.A0A1I7UTY8"/>
<dbReference type="WBParaSite" id="Csp11.Scaffold630.g19328.t1">
    <property type="protein sequence ID" value="Csp11.Scaffold630.g19328.t1"/>
    <property type="gene ID" value="Csp11.Scaffold630.g19328"/>
</dbReference>
<accession>A0A1I7UTY8</accession>
<dbReference type="eggNOG" id="ENOG502TKDQ">
    <property type="taxonomic scope" value="Eukaryota"/>
</dbReference>
<dbReference type="AlphaFoldDB" id="A0A1I7UTY8"/>
<evidence type="ECO:0000313" key="3">
    <source>
        <dbReference type="WBParaSite" id="Csp11.Scaffold630.g19328.t1"/>
    </source>
</evidence>
<feature type="region of interest" description="Disordered" evidence="1">
    <location>
        <begin position="1"/>
        <end position="21"/>
    </location>
</feature>
<organism evidence="2 3">
    <name type="scientific">Caenorhabditis tropicalis</name>
    <dbReference type="NCBI Taxonomy" id="1561998"/>
    <lineage>
        <taxon>Eukaryota</taxon>
        <taxon>Metazoa</taxon>
        <taxon>Ecdysozoa</taxon>
        <taxon>Nematoda</taxon>
        <taxon>Chromadorea</taxon>
        <taxon>Rhabditida</taxon>
        <taxon>Rhabditina</taxon>
        <taxon>Rhabditomorpha</taxon>
        <taxon>Rhabditoidea</taxon>
        <taxon>Rhabditidae</taxon>
        <taxon>Peloderinae</taxon>
        <taxon>Caenorhabditis</taxon>
    </lineage>
</organism>
<reference evidence="3" key="1">
    <citation type="submission" date="2016-11" db="UniProtKB">
        <authorList>
            <consortium name="WormBaseParasite"/>
        </authorList>
    </citation>
    <scope>IDENTIFICATION</scope>
</reference>
<evidence type="ECO:0000313" key="2">
    <source>
        <dbReference type="Proteomes" id="UP000095282"/>
    </source>
</evidence>
<dbReference type="Proteomes" id="UP000095282">
    <property type="component" value="Unplaced"/>
</dbReference>
<keyword evidence="2" id="KW-1185">Reference proteome</keyword>
<protein>
    <submittedName>
        <fullName evidence="3">Uncharacterized protein</fullName>
    </submittedName>
</protein>
<sequence>MDSSNTNADTAKTVKNHNQNSLREVLDSKLPAKMDWAYPTESVKRSYEKPSPAVQQAYVNRGSVGGKQRFIPQKINH</sequence>
<name>A0A1I7UTY8_9PELO</name>
<feature type="compositionally biased region" description="Polar residues" evidence="1">
    <location>
        <begin position="1"/>
        <end position="10"/>
    </location>
</feature>
<evidence type="ECO:0000256" key="1">
    <source>
        <dbReference type="SAM" id="MobiDB-lite"/>
    </source>
</evidence>